<evidence type="ECO:0000256" key="2">
    <source>
        <dbReference type="ARBA" id="ARBA00022679"/>
    </source>
</evidence>
<comment type="caution">
    <text evidence="4">The sequence shown here is derived from an EMBL/GenBank/DDBJ whole genome shotgun (WGS) entry which is preliminary data.</text>
</comment>
<evidence type="ECO:0000313" key="5">
    <source>
        <dbReference type="Proteomes" id="UP000517916"/>
    </source>
</evidence>
<dbReference type="Pfam" id="PF13692">
    <property type="entry name" value="Glyco_trans_1_4"/>
    <property type="match status" value="1"/>
</dbReference>
<feature type="domain" description="Glycosyltransferase subfamily 4-like N-terminal" evidence="3">
    <location>
        <begin position="17"/>
        <end position="167"/>
    </location>
</feature>
<keyword evidence="2" id="KW-0808">Transferase</keyword>
<dbReference type="GO" id="GO:0044875">
    <property type="term" value="F:gamma-glutamyl hercynylcysteine sulfoxide synthase activity"/>
    <property type="evidence" value="ECO:0007669"/>
    <property type="project" value="UniProtKB-EC"/>
</dbReference>
<dbReference type="SUPFAM" id="SSF53756">
    <property type="entry name" value="UDP-Glycosyltransferase/glycogen phosphorylase"/>
    <property type="match status" value="1"/>
</dbReference>
<dbReference type="EMBL" id="JACJID010000007">
    <property type="protein sequence ID" value="MBA8930642.1"/>
    <property type="molecule type" value="Genomic_DNA"/>
</dbReference>
<keyword evidence="1" id="KW-0328">Glycosyltransferase</keyword>
<dbReference type="PANTHER" id="PTHR12526">
    <property type="entry name" value="GLYCOSYLTRANSFERASE"/>
    <property type="match status" value="1"/>
</dbReference>
<evidence type="ECO:0000259" key="3">
    <source>
        <dbReference type="Pfam" id="PF13439"/>
    </source>
</evidence>
<dbReference type="Gene3D" id="3.40.50.2000">
    <property type="entry name" value="Glycogen Phosphorylase B"/>
    <property type="match status" value="2"/>
</dbReference>
<evidence type="ECO:0000313" key="4">
    <source>
        <dbReference type="EMBL" id="MBA8930642.1"/>
    </source>
</evidence>
<name>A0ABR6BUP8_9PSEU</name>
<reference evidence="4 5" key="1">
    <citation type="submission" date="2020-08" db="EMBL/GenBank/DDBJ databases">
        <title>Genomic Encyclopedia of Archaeal and Bacterial Type Strains, Phase II (KMG-II): from individual species to whole genera.</title>
        <authorList>
            <person name="Goeker M."/>
        </authorList>
    </citation>
    <scope>NUCLEOTIDE SEQUENCE [LARGE SCALE GENOMIC DNA]</scope>
    <source>
        <strain evidence="4 5">DSM 43850</strain>
    </source>
</reference>
<dbReference type="Pfam" id="PF13439">
    <property type="entry name" value="Glyco_transf_4"/>
    <property type="match status" value="1"/>
</dbReference>
<gene>
    <name evidence="4" type="ORF">BC739_007889</name>
</gene>
<dbReference type="PANTHER" id="PTHR12526:SF613">
    <property type="entry name" value="PHOSPHATIDYL-MYO-INOSITOL MANNOSYLTRANSFERASE"/>
    <property type="match status" value="1"/>
</dbReference>
<accession>A0ABR6BUP8</accession>
<protein>
    <submittedName>
        <fullName evidence="4">Iron(II)-dependent oxidoreductase</fullName>
        <ecNumber evidence="4">1.14.99.50</ecNumber>
    </submittedName>
</protein>
<keyword evidence="4" id="KW-0560">Oxidoreductase</keyword>
<dbReference type="CDD" id="cd03801">
    <property type="entry name" value="GT4_PimA-like"/>
    <property type="match status" value="1"/>
</dbReference>
<evidence type="ECO:0000256" key="1">
    <source>
        <dbReference type="ARBA" id="ARBA00022676"/>
    </source>
</evidence>
<organism evidence="4 5">
    <name type="scientific">Kutzneria viridogrisea</name>
    <dbReference type="NCBI Taxonomy" id="47990"/>
    <lineage>
        <taxon>Bacteria</taxon>
        <taxon>Bacillati</taxon>
        <taxon>Actinomycetota</taxon>
        <taxon>Actinomycetes</taxon>
        <taxon>Pseudonocardiales</taxon>
        <taxon>Pseudonocardiaceae</taxon>
        <taxon>Kutzneria</taxon>
    </lineage>
</organism>
<sequence length="369" mass="39595">MNIAFVLLTHDPDEPAGIERAVDSLACGLRELGHRALIVAAGPASQNDPPDLVRLHSISLPRPMLVDELLTLLPDPAPVEQEVRSVLAEHQVDLVVWADAVAGLGYLSPAPPGVRRALMVHFLRADQAMQQSLSHRPDTVLAVSDFLIDQSRRAGLDCDNWQALPNALPRFVDPPGPDRREQLRLTGPVRVVARADPQKGVAELLRAHPGRELGRPLEIVLASARFEWWRGMQDQVLDECRALADALPDVRVLPAVDWREVQPFFADAAVAAVPSTGPESFGNVAAEALSVGTPVVSHGLGFLATLTGEAGRTVDLAAGAEQLWCALAQLLGDRVAYHAAARQGPQQVAAHTPTAVAREFLRATTVGTP</sequence>
<dbReference type="Proteomes" id="UP000517916">
    <property type="component" value="Unassembled WGS sequence"/>
</dbReference>
<dbReference type="InterPro" id="IPR028098">
    <property type="entry name" value="Glyco_trans_4-like_N"/>
</dbReference>
<keyword evidence="5" id="KW-1185">Reference proteome</keyword>
<dbReference type="EC" id="1.14.99.50" evidence="4"/>
<proteinExistence type="predicted"/>
<dbReference type="RefSeq" id="WP_025357518.1">
    <property type="nucleotide sequence ID" value="NZ_BAAABQ010000008.1"/>
</dbReference>